<feature type="compositionally biased region" description="Basic and acidic residues" evidence="1">
    <location>
        <begin position="145"/>
        <end position="160"/>
    </location>
</feature>
<dbReference type="OrthoDB" id="10251048at2759"/>
<evidence type="ECO:0000256" key="1">
    <source>
        <dbReference type="SAM" id="MobiDB-lite"/>
    </source>
</evidence>
<accession>E5R065</accession>
<feature type="compositionally biased region" description="Basic residues" evidence="1">
    <location>
        <begin position="256"/>
        <end position="266"/>
    </location>
</feature>
<feature type="region of interest" description="Disordered" evidence="1">
    <location>
        <begin position="1"/>
        <end position="31"/>
    </location>
</feature>
<organism evidence="3">
    <name type="scientific">Arthroderma gypseum (strain ATCC MYA-4604 / CBS 118893)</name>
    <name type="common">Microsporum gypseum</name>
    <dbReference type="NCBI Taxonomy" id="535722"/>
    <lineage>
        <taxon>Eukaryota</taxon>
        <taxon>Fungi</taxon>
        <taxon>Dikarya</taxon>
        <taxon>Ascomycota</taxon>
        <taxon>Pezizomycotina</taxon>
        <taxon>Eurotiomycetes</taxon>
        <taxon>Eurotiomycetidae</taxon>
        <taxon>Onygenales</taxon>
        <taxon>Arthrodermataceae</taxon>
        <taxon>Nannizzia</taxon>
    </lineage>
</organism>
<reference evidence="3" key="1">
    <citation type="journal article" date="2012" name="MBio">
        <title>Comparative genome analysis of Trichophyton rubrum and related dermatophytes reveals candidate genes involved in infection.</title>
        <authorList>
            <person name="Martinez D.A."/>
            <person name="Oliver B.G."/>
            <person name="Graeser Y."/>
            <person name="Goldberg J.M."/>
            <person name="Li W."/>
            <person name="Martinez-Rossi N.M."/>
            <person name="Monod M."/>
            <person name="Shelest E."/>
            <person name="Barton R.C."/>
            <person name="Birch E."/>
            <person name="Brakhage A.A."/>
            <person name="Chen Z."/>
            <person name="Gurr S.J."/>
            <person name="Heiman D."/>
            <person name="Heitman J."/>
            <person name="Kosti I."/>
            <person name="Rossi A."/>
            <person name="Saif S."/>
            <person name="Samalova M."/>
            <person name="Saunders C.W."/>
            <person name="Shea T."/>
            <person name="Summerbell R.C."/>
            <person name="Xu J."/>
            <person name="Young S."/>
            <person name="Zeng Q."/>
            <person name="Birren B.W."/>
            <person name="Cuomo C.A."/>
            <person name="White T.C."/>
        </authorList>
    </citation>
    <scope>NUCLEOTIDE SEQUENCE [LARGE SCALE GENOMIC DNA]</scope>
    <source>
        <strain evidence="3">ATCC MYA-4604 / CBS 118893</strain>
    </source>
</reference>
<dbReference type="EMBL" id="DS989822">
    <property type="protein sequence ID" value="EFQ97476.1"/>
    <property type="molecule type" value="Genomic_DNA"/>
</dbReference>
<feature type="region of interest" description="Disordered" evidence="1">
    <location>
        <begin position="404"/>
        <end position="427"/>
    </location>
</feature>
<feature type="compositionally biased region" description="Low complexity" evidence="1">
    <location>
        <begin position="304"/>
        <end position="326"/>
    </location>
</feature>
<feature type="region of interest" description="Disordered" evidence="1">
    <location>
        <begin position="724"/>
        <end position="746"/>
    </location>
</feature>
<dbReference type="eggNOG" id="ENOG502RNRJ">
    <property type="taxonomic scope" value="Eukaryota"/>
</dbReference>
<dbReference type="HOGENOM" id="CLU_372521_0_0_1"/>
<feature type="region of interest" description="Disordered" evidence="1">
    <location>
        <begin position="482"/>
        <end position="509"/>
    </location>
</feature>
<dbReference type="InParanoid" id="E5R065"/>
<dbReference type="GeneID" id="10031745"/>
<dbReference type="RefSeq" id="XP_003176428.1">
    <property type="nucleotide sequence ID" value="XM_003176380.1"/>
</dbReference>
<evidence type="ECO:0000313" key="2">
    <source>
        <dbReference type="EMBL" id="EFQ97476.1"/>
    </source>
</evidence>
<feature type="region of interest" description="Disordered" evidence="1">
    <location>
        <begin position="110"/>
        <end position="166"/>
    </location>
</feature>
<feature type="region of interest" description="Disordered" evidence="1">
    <location>
        <begin position="256"/>
        <end position="339"/>
    </location>
</feature>
<dbReference type="OMA" id="WNEGLRE"/>
<dbReference type="AlphaFoldDB" id="E5R065"/>
<dbReference type="STRING" id="535722.E5R065"/>
<feature type="region of interest" description="Disordered" evidence="1">
    <location>
        <begin position="523"/>
        <end position="550"/>
    </location>
</feature>
<protein>
    <submittedName>
        <fullName evidence="2">Uncharacterized protein</fullName>
    </submittedName>
</protein>
<evidence type="ECO:0000313" key="3">
    <source>
        <dbReference type="Proteomes" id="UP000002669"/>
    </source>
</evidence>
<dbReference type="VEuPathDB" id="FungiDB:MGYG_00516"/>
<proteinExistence type="predicted"/>
<feature type="compositionally biased region" description="Polar residues" evidence="1">
    <location>
        <begin position="528"/>
        <end position="540"/>
    </location>
</feature>
<keyword evidence="3" id="KW-1185">Reference proteome</keyword>
<name>E5R065_ARTGP</name>
<dbReference type="Proteomes" id="UP000002669">
    <property type="component" value="Unassembled WGS sequence"/>
</dbReference>
<sequence length="746" mass="80656">MPEEMENNNFIPTLQGPPPHYTGPQSSLAGYPGDNAKYASVIRDKMGSDPSVTHTHTHHHSYVENTFRPQQPITYDAASRLVLAVPATNNTYGNSQPAGPAEGFAASVVASPKGPSHHQQHNRPFYGGASTLGLHSQGPEQNQPTHEHSRHVSNELRETSHTVPSRPASHAALATLTSKSNVTTSQGTGGLGGGNTAEMEFYYHNHGIPGTRSNHRMVTAINPALAAHPLQNLAGIETGGHHGHGGEFAVHFNPHRHSPQRTHHGGQHSFSLDPGSSHYPPPAFAPSMPRSVPPINFAKHAKNATVSAPATSAPTPASKTRPASPAGPFIPGPDSISPTKQEEKFNVQKLLLERLGEKSAAEALDIDFSMLTFNQADHYLDLIGAPPRPKPEVLAARNAITGEGEAATSKVAPQSLAPGKSMKASLSPDDHQLLHRTSHNHSTQKHPDDLARGVALAAKYNIPGLAITRVAKFRQEREAAMAQEKESPQIAAVSRAPSPKHDTGENFASPAWDVSNLRKAGVIPSATPGPSETKNITTAHRSGARKNFPPPGLIRPHVNYYPGDYVGINRPVPWVVDTPEEAEKKAKKVEAATTSEAEKPLPVLPPARTLQQSPIGTERRSMLLAGERNARVSETLKWYRADYRWNEGLRERLDTIMKENQHYQENSQAPVAVPKELFDSAEQNTALLAQAIVNLQSYLEGDAREQSENFAQYGPVPDECCEPSKDGNFSLFDVQPGPFRGPETRN</sequence>
<gene>
    <name evidence="2" type="ORF">MGYG_00516</name>
</gene>